<comment type="caution">
    <text evidence="3">The sequence shown here is derived from an EMBL/GenBank/DDBJ whole genome shotgun (WGS) entry which is preliminary data.</text>
</comment>
<name>A0AAN7T2Q2_9EURO</name>
<keyword evidence="4" id="KW-1185">Reference proteome</keyword>
<feature type="region of interest" description="Disordered" evidence="1">
    <location>
        <begin position="154"/>
        <end position="214"/>
    </location>
</feature>
<keyword evidence="2" id="KW-1133">Transmembrane helix</keyword>
<evidence type="ECO:0000313" key="4">
    <source>
        <dbReference type="Proteomes" id="UP001309876"/>
    </source>
</evidence>
<proteinExistence type="predicted"/>
<feature type="transmembrane region" description="Helical" evidence="2">
    <location>
        <begin position="43"/>
        <end position="63"/>
    </location>
</feature>
<organism evidence="3 4">
    <name type="scientific">Lithohypha guttulata</name>
    <dbReference type="NCBI Taxonomy" id="1690604"/>
    <lineage>
        <taxon>Eukaryota</taxon>
        <taxon>Fungi</taxon>
        <taxon>Dikarya</taxon>
        <taxon>Ascomycota</taxon>
        <taxon>Pezizomycotina</taxon>
        <taxon>Eurotiomycetes</taxon>
        <taxon>Chaetothyriomycetidae</taxon>
        <taxon>Chaetothyriales</taxon>
        <taxon>Trichomeriaceae</taxon>
        <taxon>Lithohypha</taxon>
    </lineage>
</organism>
<evidence type="ECO:0000256" key="2">
    <source>
        <dbReference type="SAM" id="Phobius"/>
    </source>
</evidence>
<dbReference type="AlphaFoldDB" id="A0AAN7T2Q2"/>
<gene>
    <name evidence="3" type="ORF">LTR05_004368</name>
</gene>
<reference evidence="3 4" key="1">
    <citation type="submission" date="2023-08" db="EMBL/GenBank/DDBJ databases">
        <title>Black Yeasts Isolated from many extreme environments.</title>
        <authorList>
            <person name="Coleine C."/>
            <person name="Stajich J.E."/>
            <person name="Selbmann L."/>
        </authorList>
    </citation>
    <scope>NUCLEOTIDE SEQUENCE [LARGE SCALE GENOMIC DNA]</scope>
    <source>
        <strain evidence="3 4">CCFEE 5910</strain>
    </source>
</reference>
<evidence type="ECO:0000256" key="1">
    <source>
        <dbReference type="SAM" id="MobiDB-lite"/>
    </source>
</evidence>
<keyword evidence="2" id="KW-0472">Membrane</keyword>
<accession>A0AAN7T2Q2</accession>
<dbReference type="Proteomes" id="UP001309876">
    <property type="component" value="Unassembled WGS sequence"/>
</dbReference>
<keyword evidence="2" id="KW-0812">Transmembrane</keyword>
<evidence type="ECO:0000313" key="3">
    <source>
        <dbReference type="EMBL" id="KAK5087197.1"/>
    </source>
</evidence>
<protein>
    <submittedName>
        <fullName evidence="3">Uncharacterized protein</fullName>
    </submittedName>
</protein>
<sequence>MPFDFVKYDAKCAAMSAEELQREWEHYTRLISGSATSTAVSGLAMPFTLGVSSIGVGLASMSIHNARKKREIIDRHLGQRGALHNTRKRDVFAPICVSGTVGIVTLGVGAFAADAITTQATEHAFTTIAENELAVKVTTHLALDAAVMAGEEEHMKNKKTQEAAKTARKVPSQVKETATQYAPSAVELQPPEKPPRPSSYTPSSYVDGSMDDDLQSQFKGLNVSAPEAEIPRGVTPAPPYAPNPVFFANDMGKPTDTTTIYLPPLPPRANKMCQPSEHGDTRPAPAEPHASYFPPAPPIGNYPSATFVTANAVYPAGTQLARMLAIFRPHIQNSSTVQYLLYM</sequence>
<feature type="region of interest" description="Disordered" evidence="1">
    <location>
        <begin position="273"/>
        <end position="292"/>
    </location>
</feature>
<feature type="transmembrane region" description="Helical" evidence="2">
    <location>
        <begin position="91"/>
        <end position="113"/>
    </location>
</feature>
<dbReference type="EMBL" id="JAVRRJ010000003">
    <property type="protein sequence ID" value="KAK5087197.1"/>
    <property type="molecule type" value="Genomic_DNA"/>
</dbReference>